<comment type="subcellular location">
    <subcellularLocation>
        <location evidence="1">Cell membrane</location>
        <topology evidence="1">Multi-pass membrane protein</topology>
    </subcellularLocation>
</comment>
<feature type="transmembrane region" description="Helical" evidence="6">
    <location>
        <begin position="161"/>
        <end position="177"/>
    </location>
</feature>
<dbReference type="EMBL" id="SLYC01000068">
    <property type="protein sequence ID" value="TCP94925.1"/>
    <property type="molecule type" value="Genomic_DNA"/>
</dbReference>
<sequence>MKKDNFLKGAFILGAAGIIIKIMGAFFRIPLGRYLGGEGIGYYQVGYTVFNFLMAFTVAGLPTAISKLVSEKRASQDYKGAHKIFKTSFYLLLGLGIVGSLIIAVMTRYLVDNVFKSPNAYYAVLAMAPALFFLCLLASFRGYFQGTKNMTPTAISQVVEQFVRVVIGIALALYLLKRLDIRFAAAGASFGAAVGGAAGLLAIAYIYKRSKGSLVPVGVEHSQFEEQTTKEIIRNILKISIPISLGAAVMPLINMLDTFIVLRRLQDIGFTASEATRLFGQLSGMANTLINLPQVITVAIAISVVPVVAEAAERKDLDTINDNAQSAVKLSLLVGLPAAIGLATLATPIMTLLFPDEPGNPGQVLLFLSFAVVFLTQIQSLTGVLQGLGKPHVPVVNLFIGAGFKLVITYVLTGIPHINVKGAAVGTVFAYFIAYMLNLLSVKKATGVTFGIKDFFLKPVLSGVTMGIIVIVVYRQLVPFLGNSLSTIIAIGIGAATYGIMLLRTSTITKEDLDVLPKGEKIISLLTKIKLMKKA</sequence>
<dbReference type="PANTHER" id="PTHR30250:SF21">
    <property type="entry name" value="LIPID II FLIPPASE MURJ"/>
    <property type="match status" value="1"/>
</dbReference>
<feature type="transmembrane region" description="Helical" evidence="6">
    <location>
        <begin position="183"/>
        <end position="207"/>
    </location>
</feature>
<feature type="transmembrane region" description="Helical" evidence="6">
    <location>
        <begin position="89"/>
        <end position="109"/>
    </location>
</feature>
<keyword evidence="2" id="KW-1003">Cell membrane</keyword>
<evidence type="ECO:0000256" key="5">
    <source>
        <dbReference type="ARBA" id="ARBA00023136"/>
    </source>
</evidence>
<dbReference type="RefSeq" id="WP_132849777.1">
    <property type="nucleotide sequence ID" value="NZ_CP058648.1"/>
</dbReference>
<keyword evidence="8" id="KW-1185">Reference proteome</keyword>
<name>A0A4R2SZF8_9FIRM</name>
<reference evidence="7 8" key="1">
    <citation type="submission" date="2019-03" db="EMBL/GenBank/DDBJ databases">
        <title>Genomic Encyclopedia of Type Strains, Phase IV (KMG-IV): sequencing the most valuable type-strain genomes for metagenomic binning, comparative biology and taxonomic classification.</title>
        <authorList>
            <person name="Goeker M."/>
        </authorList>
    </citation>
    <scope>NUCLEOTIDE SEQUENCE [LARGE SCALE GENOMIC DNA]</scope>
    <source>
        <strain evidence="7 8">DSM 100013</strain>
    </source>
</reference>
<keyword evidence="3 6" id="KW-0812">Transmembrane</keyword>
<evidence type="ECO:0000256" key="4">
    <source>
        <dbReference type="ARBA" id="ARBA00022989"/>
    </source>
</evidence>
<gene>
    <name evidence="7" type="ORF">EDD79_10686</name>
</gene>
<protein>
    <submittedName>
        <fullName evidence="7">Stage V sporulation protein B</fullName>
    </submittedName>
</protein>
<dbReference type="CDD" id="cd13124">
    <property type="entry name" value="MATE_SpoVB_like"/>
    <property type="match status" value="1"/>
</dbReference>
<evidence type="ECO:0000256" key="3">
    <source>
        <dbReference type="ARBA" id="ARBA00022692"/>
    </source>
</evidence>
<evidence type="ECO:0000313" key="7">
    <source>
        <dbReference type="EMBL" id="TCP94925.1"/>
    </source>
</evidence>
<accession>A0A4R2SZF8</accession>
<feature type="transmembrane region" description="Helical" evidence="6">
    <location>
        <begin position="366"/>
        <end position="388"/>
    </location>
</feature>
<dbReference type="OrthoDB" id="9775950at2"/>
<dbReference type="InterPro" id="IPR024923">
    <property type="entry name" value="PG_synth_SpoVB"/>
</dbReference>
<feature type="transmembrane region" description="Helical" evidence="6">
    <location>
        <begin position="424"/>
        <end position="443"/>
    </location>
</feature>
<feature type="transmembrane region" description="Helical" evidence="6">
    <location>
        <begin position="395"/>
        <end position="418"/>
    </location>
</feature>
<feature type="transmembrane region" description="Helical" evidence="6">
    <location>
        <begin position="480"/>
        <end position="503"/>
    </location>
</feature>
<feature type="transmembrane region" description="Helical" evidence="6">
    <location>
        <begin position="455"/>
        <end position="474"/>
    </location>
</feature>
<dbReference type="GO" id="GO:0005886">
    <property type="term" value="C:plasma membrane"/>
    <property type="evidence" value="ECO:0007669"/>
    <property type="project" value="UniProtKB-SubCell"/>
</dbReference>
<dbReference type="PANTHER" id="PTHR30250">
    <property type="entry name" value="PST FAMILY PREDICTED COLANIC ACID TRANSPORTER"/>
    <property type="match status" value="1"/>
</dbReference>
<keyword evidence="5 6" id="KW-0472">Membrane</keyword>
<feature type="transmembrane region" description="Helical" evidence="6">
    <location>
        <begin position="7"/>
        <end position="29"/>
    </location>
</feature>
<dbReference type="InterPro" id="IPR050833">
    <property type="entry name" value="Poly_Biosynth_Transport"/>
</dbReference>
<keyword evidence="4 6" id="KW-1133">Transmembrane helix</keyword>
<dbReference type="Pfam" id="PF01943">
    <property type="entry name" value="Polysacc_synt"/>
    <property type="match status" value="1"/>
</dbReference>
<organism evidence="7 8">
    <name type="scientific">Serpentinicella alkaliphila</name>
    <dbReference type="NCBI Taxonomy" id="1734049"/>
    <lineage>
        <taxon>Bacteria</taxon>
        <taxon>Bacillati</taxon>
        <taxon>Bacillota</taxon>
        <taxon>Clostridia</taxon>
        <taxon>Peptostreptococcales</taxon>
        <taxon>Natronincolaceae</taxon>
        <taxon>Serpentinicella</taxon>
    </lineage>
</organism>
<dbReference type="Proteomes" id="UP000295504">
    <property type="component" value="Unassembled WGS sequence"/>
</dbReference>
<feature type="transmembrane region" description="Helical" evidence="6">
    <location>
        <begin position="236"/>
        <end position="256"/>
    </location>
</feature>
<evidence type="ECO:0000256" key="6">
    <source>
        <dbReference type="SAM" id="Phobius"/>
    </source>
</evidence>
<evidence type="ECO:0000256" key="2">
    <source>
        <dbReference type="ARBA" id="ARBA00022475"/>
    </source>
</evidence>
<proteinExistence type="predicted"/>
<dbReference type="AlphaFoldDB" id="A0A4R2SZF8"/>
<feature type="transmembrane region" description="Helical" evidence="6">
    <location>
        <begin position="289"/>
        <end position="309"/>
    </location>
</feature>
<feature type="transmembrane region" description="Helical" evidence="6">
    <location>
        <begin position="330"/>
        <end position="354"/>
    </location>
</feature>
<evidence type="ECO:0000313" key="8">
    <source>
        <dbReference type="Proteomes" id="UP000295504"/>
    </source>
</evidence>
<feature type="transmembrane region" description="Helical" evidence="6">
    <location>
        <begin position="121"/>
        <end position="140"/>
    </location>
</feature>
<dbReference type="InterPro" id="IPR002797">
    <property type="entry name" value="Polysacc_synth"/>
</dbReference>
<dbReference type="PIRSF" id="PIRSF038958">
    <property type="entry name" value="PG_synth_SpoVB"/>
    <property type="match status" value="1"/>
</dbReference>
<comment type="caution">
    <text evidence="7">The sequence shown here is derived from an EMBL/GenBank/DDBJ whole genome shotgun (WGS) entry which is preliminary data.</text>
</comment>
<feature type="transmembrane region" description="Helical" evidence="6">
    <location>
        <begin position="49"/>
        <end position="69"/>
    </location>
</feature>
<evidence type="ECO:0000256" key="1">
    <source>
        <dbReference type="ARBA" id="ARBA00004651"/>
    </source>
</evidence>